<protein>
    <submittedName>
        <fullName evidence="3">Small protein associating with GAPDH and PRK</fullName>
    </submittedName>
</protein>
<gene>
    <name evidence="3" type="ORF">DUNSADRAFT_1535</name>
</gene>
<feature type="region of interest" description="Disordered" evidence="1">
    <location>
        <begin position="1"/>
        <end position="26"/>
    </location>
</feature>
<evidence type="ECO:0000259" key="2">
    <source>
        <dbReference type="SMART" id="SM01093"/>
    </source>
</evidence>
<evidence type="ECO:0000313" key="3">
    <source>
        <dbReference type="EMBL" id="KAF5827003.1"/>
    </source>
</evidence>
<organism evidence="3 4">
    <name type="scientific">Dunaliella salina</name>
    <name type="common">Green alga</name>
    <name type="synonym">Protococcus salinus</name>
    <dbReference type="NCBI Taxonomy" id="3046"/>
    <lineage>
        <taxon>Eukaryota</taxon>
        <taxon>Viridiplantae</taxon>
        <taxon>Chlorophyta</taxon>
        <taxon>core chlorophytes</taxon>
        <taxon>Chlorophyceae</taxon>
        <taxon>CS clade</taxon>
        <taxon>Chlamydomonadales</taxon>
        <taxon>Dunaliellaceae</taxon>
        <taxon>Dunaliella</taxon>
    </lineage>
</organism>
<comment type="caution">
    <text evidence="3">The sequence shown here is derived from an EMBL/GenBank/DDBJ whole genome shotgun (WGS) entry which is preliminary data.</text>
</comment>
<dbReference type="PANTHER" id="PTHR33921:SF15">
    <property type="entry name" value="CALVIN CYCLE PROTEIN CP12-2, CHLOROPLASTIC"/>
    <property type="match status" value="1"/>
</dbReference>
<reference evidence="3" key="1">
    <citation type="submission" date="2017-08" db="EMBL/GenBank/DDBJ databases">
        <authorList>
            <person name="Polle J.E."/>
            <person name="Barry K."/>
            <person name="Cushman J."/>
            <person name="Schmutz J."/>
            <person name="Tran D."/>
            <person name="Hathwaick L.T."/>
            <person name="Yim W.C."/>
            <person name="Jenkins J."/>
            <person name="Mckie-Krisberg Z.M."/>
            <person name="Prochnik S."/>
            <person name="Lindquist E."/>
            <person name="Dockter R.B."/>
            <person name="Adam C."/>
            <person name="Molina H."/>
            <person name="Bunkerborg J."/>
            <person name="Jin E."/>
            <person name="Buchheim M."/>
            <person name="Magnuson J."/>
        </authorList>
    </citation>
    <scope>NUCLEOTIDE SEQUENCE</scope>
    <source>
        <strain evidence="3">CCAP 19/18</strain>
    </source>
</reference>
<dbReference type="Proteomes" id="UP000815325">
    <property type="component" value="Unassembled WGS sequence"/>
</dbReference>
<evidence type="ECO:0000313" key="4">
    <source>
        <dbReference type="Proteomes" id="UP000815325"/>
    </source>
</evidence>
<dbReference type="SMART" id="SM01093">
    <property type="entry name" value="CP12"/>
    <property type="match status" value="1"/>
</dbReference>
<feature type="domain" description="CP12" evidence="2">
    <location>
        <begin position="48"/>
        <end position="113"/>
    </location>
</feature>
<dbReference type="InterPro" id="IPR003823">
    <property type="entry name" value="CP12_dom"/>
</dbReference>
<accession>A0ABQ7FXE3</accession>
<name>A0ABQ7FXE3_DUNSA</name>
<dbReference type="Pfam" id="PF02672">
    <property type="entry name" value="CP12"/>
    <property type="match status" value="1"/>
</dbReference>
<proteinExistence type="predicted"/>
<dbReference type="PANTHER" id="PTHR33921">
    <property type="entry name" value="CALVIN CYCLE PROTEIN CP12-2, CHLOROPLASTIC"/>
    <property type="match status" value="1"/>
</dbReference>
<sequence>MSFSLAAGSRVVNKPAASVQTTRRVPSVPRTLRSRVVVRAEVPGDNAAVQQALKEAEAACKDGNSAECTTAWDNVEEVSAAVNDKKREAKSTDPMDKFCEDNEDADECRVYDN</sequence>
<evidence type="ECO:0000256" key="1">
    <source>
        <dbReference type="SAM" id="MobiDB-lite"/>
    </source>
</evidence>
<dbReference type="EMBL" id="MU070625">
    <property type="protein sequence ID" value="KAF5827003.1"/>
    <property type="molecule type" value="Genomic_DNA"/>
</dbReference>
<dbReference type="InterPro" id="IPR039314">
    <property type="entry name" value="CP12-like"/>
</dbReference>
<keyword evidence="4" id="KW-1185">Reference proteome</keyword>